<keyword evidence="3" id="KW-1185">Reference proteome</keyword>
<protein>
    <submittedName>
        <fullName evidence="2">Uncharacterized protein</fullName>
    </submittedName>
</protein>
<dbReference type="Proteomes" id="UP000016936">
    <property type="component" value="Unassembled WGS sequence"/>
</dbReference>
<evidence type="ECO:0000256" key="1">
    <source>
        <dbReference type="SAM" id="MobiDB-lite"/>
    </source>
</evidence>
<dbReference type="OrthoDB" id="5332870at2759"/>
<reference evidence="3" key="2">
    <citation type="journal article" date="2013" name="PLoS Genet.">
        <title>Comparative genome structure, secondary metabolite, and effector coding capacity across Cochliobolus pathogens.</title>
        <authorList>
            <person name="Condon B.J."/>
            <person name="Leng Y."/>
            <person name="Wu D."/>
            <person name="Bushley K.E."/>
            <person name="Ohm R.A."/>
            <person name="Otillar R."/>
            <person name="Martin J."/>
            <person name="Schackwitz W."/>
            <person name="Grimwood J."/>
            <person name="MohdZainudin N."/>
            <person name="Xue C."/>
            <person name="Wang R."/>
            <person name="Manning V.A."/>
            <person name="Dhillon B."/>
            <person name="Tu Z.J."/>
            <person name="Steffenson B.J."/>
            <person name="Salamov A."/>
            <person name="Sun H."/>
            <person name="Lowry S."/>
            <person name="LaButti K."/>
            <person name="Han J."/>
            <person name="Copeland A."/>
            <person name="Lindquist E."/>
            <person name="Barry K."/>
            <person name="Schmutz J."/>
            <person name="Baker S.E."/>
            <person name="Ciuffetti L.M."/>
            <person name="Grigoriev I.V."/>
            <person name="Zhong S."/>
            <person name="Turgeon B.G."/>
        </authorList>
    </citation>
    <scope>NUCLEOTIDE SEQUENCE [LARGE SCALE GENOMIC DNA]</scope>
    <source>
        <strain evidence="3">C5 / ATCC 48332 / race O</strain>
    </source>
</reference>
<dbReference type="STRING" id="701091.M2UPU5"/>
<dbReference type="AlphaFoldDB" id="M2UPU5"/>
<dbReference type="HOGENOM" id="CLU_1948616_0_0_1"/>
<feature type="region of interest" description="Disordered" evidence="1">
    <location>
        <begin position="1"/>
        <end position="59"/>
    </location>
</feature>
<sequence length="131" mass="15188">MLTPYAQKPSLVSKSISGRASPSKRSALRQMSPNRRHTVGASTAEQGDNDITDASASMEKRGESFQDIESFSLTHHLHQGLWQEQVEFLMRMRQARVNYEQCKTKTNRRICWTELVLQELDHLHRRHVTLR</sequence>
<reference evidence="2 3" key="1">
    <citation type="journal article" date="2012" name="PLoS Pathog.">
        <title>Diverse lifestyles and strategies of plant pathogenesis encoded in the genomes of eighteen Dothideomycetes fungi.</title>
        <authorList>
            <person name="Ohm R.A."/>
            <person name="Feau N."/>
            <person name="Henrissat B."/>
            <person name="Schoch C.L."/>
            <person name="Horwitz B.A."/>
            <person name="Barry K.W."/>
            <person name="Condon B.J."/>
            <person name="Copeland A.C."/>
            <person name="Dhillon B."/>
            <person name="Glaser F."/>
            <person name="Hesse C.N."/>
            <person name="Kosti I."/>
            <person name="LaButti K."/>
            <person name="Lindquist E.A."/>
            <person name="Lucas S."/>
            <person name="Salamov A.A."/>
            <person name="Bradshaw R.E."/>
            <person name="Ciuffetti L."/>
            <person name="Hamelin R.C."/>
            <person name="Kema G.H.J."/>
            <person name="Lawrence C."/>
            <person name="Scott J.A."/>
            <person name="Spatafora J.W."/>
            <person name="Turgeon B.G."/>
            <person name="de Wit P.J.G.M."/>
            <person name="Zhong S."/>
            <person name="Goodwin S.B."/>
            <person name="Grigoriev I.V."/>
        </authorList>
    </citation>
    <scope>NUCLEOTIDE SEQUENCE [LARGE SCALE GENOMIC DNA]</scope>
    <source>
        <strain evidence="3">C5 / ATCC 48332 / race O</strain>
    </source>
</reference>
<accession>M2UPU5</accession>
<gene>
    <name evidence="2" type="ORF">COCHEDRAFT_1022072</name>
</gene>
<dbReference type="EMBL" id="KB445578">
    <property type="protein sequence ID" value="EMD89897.1"/>
    <property type="molecule type" value="Genomic_DNA"/>
</dbReference>
<feature type="compositionally biased region" description="Polar residues" evidence="1">
    <location>
        <begin position="10"/>
        <end position="33"/>
    </location>
</feature>
<name>M2UPU5_COCH5</name>
<organism evidence="2 3">
    <name type="scientific">Cochliobolus heterostrophus (strain C5 / ATCC 48332 / race O)</name>
    <name type="common">Southern corn leaf blight fungus</name>
    <name type="synonym">Bipolaris maydis</name>
    <dbReference type="NCBI Taxonomy" id="701091"/>
    <lineage>
        <taxon>Eukaryota</taxon>
        <taxon>Fungi</taxon>
        <taxon>Dikarya</taxon>
        <taxon>Ascomycota</taxon>
        <taxon>Pezizomycotina</taxon>
        <taxon>Dothideomycetes</taxon>
        <taxon>Pleosporomycetidae</taxon>
        <taxon>Pleosporales</taxon>
        <taxon>Pleosporineae</taxon>
        <taxon>Pleosporaceae</taxon>
        <taxon>Bipolaris</taxon>
    </lineage>
</organism>
<proteinExistence type="predicted"/>
<evidence type="ECO:0000313" key="3">
    <source>
        <dbReference type="Proteomes" id="UP000016936"/>
    </source>
</evidence>
<evidence type="ECO:0000313" key="2">
    <source>
        <dbReference type="EMBL" id="EMD89897.1"/>
    </source>
</evidence>